<accession>A0A3D9ASJ2</accession>
<name>A0A3D9ASJ2_9FLAO</name>
<dbReference type="AlphaFoldDB" id="A0A3D9ASJ2"/>
<evidence type="ECO:0000313" key="1">
    <source>
        <dbReference type="EMBL" id="REC44082.1"/>
    </source>
</evidence>
<sequence length="70" mass="8583">MFAQNYRFVYEYKMKSDIDNKDSQVIDYMNLDSDGKKSYFYNAVKYERILFIRQIKILIYCLRVKIMTEA</sequence>
<organism evidence="1 2">
    <name type="scientific">Chryseobacterium pennipullorum</name>
    <dbReference type="NCBI Taxonomy" id="2258963"/>
    <lineage>
        <taxon>Bacteria</taxon>
        <taxon>Pseudomonadati</taxon>
        <taxon>Bacteroidota</taxon>
        <taxon>Flavobacteriia</taxon>
        <taxon>Flavobacteriales</taxon>
        <taxon>Weeksellaceae</taxon>
        <taxon>Chryseobacterium group</taxon>
        <taxon>Chryseobacterium</taxon>
    </lineage>
</organism>
<dbReference type="EMBL" id="QNVV01000021">
    <property type="protein sequence ID" value="REC44082.1"/>
    <property type="molecule type" value="Genomic_DNA"/>
</dbReference>
<protein>
    <submittedName>
        <fullName evidence="1">Uncharacterized protein</fullName>
    </submittedName>
</protein>
<evidence type="ECO:0000313" key="2">
    <source>
        <dbReference type="Proteomes" id="UP000256257"/>
    </source>
</evidence>
<gene>
    <name evidence="1" type="ORF">DRF67_18360</name>
</gene>
<dbReference type="Proteomes" id="UP000256257">
    <property type="component" value="Unassembled WGS sequence"/>
</dbReference>
<comment type="caution">
    <text evidence="1">The sequence shown here is derived from an EMBL/GenBank/DDBJ whole genome shotgun (WGS) entry which is preliminary data.</text>
</comment>
<proteinExistence type="predicted"/>
<reference evidence="1 2" key="1">
    <citation type="submission" date="2018-06" db="EMBL/GenBank/DDBJ databases">
        <title>Novel Chryseobacterium species.</title>
        <authorList>
            <person name="Newman J."/>
            <person name="Hugo C."/>
            <person name="Oosthuizen L."/>
            <person name="Charimba G."/>
        </authorList>
    </citation>
    <scope>NUCLEOTIDE SEQUENCE [LARGE SCALE GENOMIC DNA]</scope>
    <source>
        <strain evidence="1 2">7_F195</strain>
    </source>
</reference>
<keyword evidence="2" id="KW-1185">Reference proteome</keyword>